<dbReference type="InterPro" id="IPR045314">
    <property type="entry name" value="bZIP_plant_GBF1"/>
</dbReference>
<dbReference type="EMBL" id="JAUHHV010000001">
    <property type="protein sequence ID" value="KAK1440667.1"/>
    <property type="molecule type" value="Genomic_DNA"/>
</dbReference>
<protein>
    <recommendedName>
        <fullName evidence="7">BZIP domain-containing protein</fullName>
    </recommendedName>
</protein>
<evidence type="ECO:0000256" key="4">
    <source>
        <dbReference type="ARBA" id="ARBA00023163"/>
    </source>
</evidence>
<dbReference type="PROSITE" id="PS00036">
    <property type="entry name" value="BZIP_BASIC"/>
    <property type="match status" value="1"/>
</dbReference>
<dbReference type="PANTHER" id="PTHR45764">
    <property type="entry name" value="BZIP TRANSCRIPTION FACTOR 44"/>
    <property type="match status" value="1"/>
</dbReference>
<keyword evidence="9" id="KW-1185">Reference proteome</keyword>
<dbReference type="InterPro" id="IPR004827">
    <property type="entry name" value="bZIP"/>
</dbReference>
<feature type="compositionally biased region" description="Polar residues" evidence="6">
    <location>
        <begin position="26"/>
        <end position="43"/>
    </location>
</feature>
<comment type="subcellular location">
    <subcellularLocation>
        <location evidence="1">Nucleus</location>
    </subcellularLocation>
</comment>
<sequence>MSSPVFPPADDHNPSEALFEPGFNPWDNNTHENPFLYPTQQPPFSFSNTSSSSSEGAPVVHNTIDERKLRRMISNRESARRSRMRKQKHLENLRNHVNRHKSVNRELMNRLRFIIRHEQVLRQENERLRTESVMLRQKLWDLHQVMLVWQLPNQFLSSTLPCNNNVTTFNEQNPTPSIIT</sequence>
<dbReference type="InterPro" id="IPR046347">
    <property type="entry name" value="bZIP_sf"/>
</dbReference>
<evidence type="ECO:0000256" key="3">
    <source>
        <dbReference type="ARBA" id="ARBA00023125"/>
    </source>
</evidence>
<keyword evidence="4" id="KW-0804">Transcription</keyword>
<feature type="compositionally biased region" description="Low complexity" evidence="6">
    <location>
        <begin position="44"/>
        <end position="54"/>
    </location>
</feature>
<dbReference type="GO" id="GO:0046982">
    <property type="term" value="F:protein heterodimerization activity"/>
    <property type="evidence" value="ECO:0007669"/>
    <property type="project" value="UniProtKB-ARBA"/>
</dbReference>
<evidence type="ECO:0000313" key="8">
    <source>
        <dbReference type="EMBL" id="KAK1440667.1"/>
    </source>
</evidence>
<dbReference type="GO" id="GO:0045893">
    <property type="term" value="P:positive regulation of DNA-templated transcription"/>
    <property type="evidence" value="ECO:0007669"/>
    <property type="project" value="TreeGrafter"/>
</dbReference>
<dbReference type="CDD" id="cd14702">
    <property type="entry name" value="bZIP_plant_GBF1"/>
    <property type="match status" value="1"/>
</dbReference>
<organism evidence="8 9">
    <name type="scientific">Tagetes erecta</name>
    <name type="common">African marigold</name>
    <dbReference type="NCBI Taxonomy" id="13708"/>
    <lineage>
        <taxon>Eukaryota</taxon>
        <taxon>Viridiplantae</taxon>
        <taxon>Streptophyta</taxon>
        <taxon>Embryophyta</taxon>
        <taxon>Tracheophyta</taxon>
        <taxon>Spermatophyta</taxon>
        <taxon>Magnoliopsida</taxon>
        <taxon>eudicotyledons</taxon>
        <taxon>Gunneridae</taxon>
        <taxon>Pentapetalae</taxon>
        <taxon>asterids</taxon>
        <taxon>campanulids</taxon>
        <taxon>Asterales</taxon>
        <taxon>Asteraceae</taxon>
        <taxon>Asteroideae</taxon>
        <taxon>Heliantheae alliance</taxon>
        <taxon>Tageteae</taxon>
        <taxon>Tagetes</taxon>
    </lineage>
</organism>
<name>A0AAD8LLT8_TARER</name>
<evidence type="ECO:0000256" key="6">
    <source>
        <dbReference type="SAM" id="MobiDB-lite"/>
    </source>
</evidence>
<dbReference type="Proteomes" id="UP001229421">
    <property type="component" value="Unassembled WGS sequence"/>
</dbReference>
<dbReference type="Pfam" id="PF00170">
    <property type="entry name" value="bZIP_1"/>
    <property type="match status" value="1"/>
</dbReference>
<evidence type="ECO:0000256" key="2">
    <source>
        <dbReference type="ARBA" id="ARBA00023015"/>
    </source>
</evidence>
<evidence type="ECO:0000313" key="9">
    <source>
        <dbReference type="Proteomes" id="UP001229421"/>
    </source>
</evidence>
<dbReference type="GO" id="GO:0005634">
    <property type="term" value="C:nucleus"/>
    <property type="evidence" value="ECO:0007669"/>
    <property type="project" value="UniProtKB-SubCell"/>
</dbReference>
<keyword evidence="3" id="KW-0238">DNA-binding</keyword>
<dbReference type="FunFam" id="1.20.5.170:FF:000020">
    <property type="entry name" value="BZIP transcription factor"/>
    <property type="match status" value="1"/>
</dbReference>
<dbReference type="PANTHER" id="PTHR45764:SF21">
    <property type="entry name" value="OS03G0770000 PROTEIN"/>
    <property type="match status" value="1"/>
</dbReference>
<dbReference type="PROSITE" id="PS50217">
    <property type="entry name" value="BZIP"/>
    <property type="match status" value="1"/>
</dbReference>
<dbReference type="AlphaFoldDB" id="A0AAD8LLT8"/>
<reference evidence="8" key="1">
    <citation type="journal article" date="2023" name="bioRxiv">
        <title>Improved chromosome-level genome assembly for marigold (Tagetes erecta).</title>
        <authorList>
            <person name="Jiang F."/>
            <person name="Yuan L."/>
            <person name="Wang S."/>
            <person name="Wang H."/>
            <person name="Xu D."/>
            <person name="Wang A."/>
            <person name="Fan W."/>
        </authorList>
    </citation>
    <scope>NUCLEOTIDE SEQUENCE</scope>
    <source>
        <strain evidence="8">WSJ</strain>
        <tissue evidence="8">Leaf</tissue>
    </source>
</reference>
<evidence type="ECO:0000259" key="7">
    <source>
        <dbReference type="PROSITE" id="PS50217"/>
    </source>
</evidence>
<dbReference type="SMART" id="SM00338">
    <property type="entry name" value="BRLZ"/>
    <property type="match status" value="1"/>
</dbReference>
<dbReference type="SUPFAM" id="SSF57959">
    <property type="entry name" value="Leucine zipper domain"/>
    <property type="match status" value="1"/>
</dbReference>
<gene>
    <name evidence="8" type="ORF">QVD17_06496</name>
</gene>
<accession>A0AAD8LLT8</accession>
<keyword evidence="5" id="KW-0539">Nucleus</keyword>
<dbReference type="Gene3D" id="1.20.5.170">
    <property type="match status" value="1"/>
</dbReference>
<feature type="domain" description="BZIP" evidence="7">
    <location>
        <begin position="65"/>
        <end position="128"/>
    </location>
</feature>
<dbReference type="GO" id="GO:0003700">
    <property type="term" value="F:DNA-binding transcription factor activity"/>
    <property type="evidence" value="ECO:0007669"/>
    <property type="project" value="InterPro"/>
</dbReference>
<evidence type="ECO:0000256" key="1">
    <source>
        <dbReference type="ARBA" id="ARBA00004123"/>
    </source>
</evidence>
<feature type="region of interest" description="Disordered" evidence="6">
    <location>
        <begin position="1"/>
        <end position="65"/>
    </location>
</feature>
<evidence type="ECO:0000256" key="5">
    <source>
        <dbReference type="ARBA" id="ARBA00023242"/>
    </source>
</evidence>
<proteinExistence type="predicted"/>
<keyword evidence="2" id="KW-0805">Transcription regulation</keyword>
<dbReference type="GO" id="GO:0000976">
    <property type="term" value="F:transcription cis-regulatory region binding"/>
    <property type="evidence" value="ECO:0007669"/>
    <property type="project" value="TreeGrafter"/>
</dbReference>
<comment type="caution">
    <text evidence="8">The sequence shown here is derived from an EMBL/GenBank/DDBJ whole genome shotgun (WGS) entry which is preliminary data.</text>
</comment>